<name>A0A182SN00_9DIPT</name>
<protein>
    <submittedName>
        <fullName evidence="1">Uncharacterized protein</fullName>
    </submittedName>
</protein>
<keyword evidence="2" id="KW-1185">Reference proteome</keyword>
<reference evidence="1" key="2">
    <citation type="submission" date="2020-05" db="UniProtKB">
        <authorList>
            <consortium name="EnsemblMetazoa"/>
        </authorList>
    </citation>
    <scope>IDENTIFICATION</scope>
    <source>
        <strain evidence="1">maculatus3</strain>
    </source>
</reference>
<proteinExistence type="predicted"/>
<evidence type="ECO:0000313" key="1">
    <source>
        <dbReference type="EnsemblMetazoa" id="AMAM009997-PA"/>
    </source>
</evidence>
<accession>A0A182SN00</accession>
<evidence type="ECO:0000313" key="2">
    <source>
        <dbReference type="Proteomes" id="UP000075901"/>
    </source>
</evidence>
<dbReference type="VEuPathDB" id="VectorBase:AMAM009997"/>
<dbReference type="Proteomes" id="UP000075901">
    <property type="component" value="Unassembled WGS sequence"/>
</dbReference>
<reference evidence="2" key="1">
    <citation type="submission" date="2013-09" db="EMBL/GenBank/DDBJ databases">
        <title>The Genome Sequence of Anopheles maculatus species B.</title>
        <authorList>
            <consortium name="The Broad Institute Genomics Platform"/>
            <person name="Neafsey D.E."/>
            <person name="Besansky N."/>
            <person name="Howell P."/>
            <person name="Walton C."/>
            <person name="Young S.K."/>
            <person name="Zeng Q."/>
            <person name="Gargeya S."/>
            <person name="Fitzgerald M."/>
            <person name="Haas B."/>
            <person name="Abouelleil A."/>
            <person name="Allen A.W."/>
            <person name="Alvarado L."/>
            <person name="Arachchi H.M."/>
            <person name="Berlin A.M."/>
            <person name="Chapman S.B."/>
            <person name="Gainer-Dewar J."/>
            <person name="Goldberg J."/>
            <person name="Griggs A."/>
            <person name="Gujja S."/>
            <person name="Hansen M."/>
            <person name="Howarth C."/>
            <person name="Imamovic A."/>
            <person name="Ireland A."/>
            <person name="Larimer J."/>
            <person name="McCowan C."/>
            <person name="Murphy C."/>
            <person name="Pearson M."/>
            <person name="Poon T.W."/>
            <person name="Priest M."/>
            <person name="Roberts A."/>
            <person name="Saif S."/>
            <person name="Shea T."/>
            <person name="Sisk P."/>
            <person name="Sykes S."/>
            <person name="Wortman J."/>
            <person name="Nusbaum C."/>
            <person name="Birren B."/>
        </authorList>
    </citation>
    <scope>NUCLEOTIDE SEQUENCE [LARGE SCALE GENOMIC DNA]</scope>
    <source>
        <strain evidence="2">maculatus3</strain>
    </source>
</reference>
<dbReference type="EnsemblMetazoa" id="AMAM009997-RA">
    <property type="protein sequence ID" value="AMAM009997-PA"/>
    <property type="gene ID" value="AMAM009997"/>
</dbReference>
<sequence>MQCRDSIREYFGTKHAVTDPGSVEAIAEGYEQFKQATMEYFRGLLQQSEQIIERVKALEPPGARELDTDKIITLLENLRTYFESQTESENCELKKQHSVLAFDRELGEVRAAIRAEGERLERGRGQYGESLADAQRSRIAFEEHATALQDVLLIGAQLLIGPIIDGHGPAVLSLVGACLFLRTRYEVIATDEAIDSTEAGQAQTIPLKIATNSVQAIIGANGWR</sequence>
<organism evidence="1 2">
    <name type="scientific">Anopheles maculatus</name>
    <dbReference type="NCBI Taxonomy" id="74869"/>
    <lineage>
        <taxon>Eukaryota</taxon>
        <taxon>Metazoa</taxon>
        <taxon>Ecdysozoa</taxon>
        <taxon>Arthropoda</taxon>
        <taxon>Hexapoda</taxon>
        <taxon>Insecta</taxon>
        <taxon>Pterygota</taxon>
        <taxon>Neoptera</taxon>
        <taxon>Endopterygota</taxon>
        <taxon>Diptera</taxon>
        <taxon>Nematocera</taxon>
        <taxon>Culicoidea</taxon>
        <taxon>Culicidae</taxon>
        <taxon>Anophelinae</taxon>
        <taxon>Anopheles</taxon>
        <taxon>Anopheles maculatus group</taxon>
    </lineage>
</organism>
<dbReference type="AlphaFoldDB" id="A0A182SN00"/>